<dbReference type="AlphaFoldDB" id="A0A1F4XU37"/>
<evidence type="ECO:0000313" key="1">
    <source>
        <dbReference type="EMBL" id="OGC85219.1"/>
    </source>
</evidence>
<evidence type="ECO:0000313" key="2">
    <source>
        <dbReference type="Proteomes" id="UP000178091"/>
    </source>
</evidence>
<name>A0A1F4XU37_9BACT</name>
<dbReference type="Proteomes" id="UP000178091">
    <property type="component" value="Unassembled WGS sequence"/>
</dbReference>
<reference evidence="1 2" key="1">
    <citation type="journal article" date="2016" name="Nat. Commun.">
        <title>Thousands of microbial genomes shed light on interconnected biogeochemical processes in an aquifer system.</title>
        <authorList>
            <person name="Anantharaman K."/>
            <person name="Brown C.T."/>
            <person name="Hug L.A."/>
            <person name="Sharon I."/>
            <person name="Castelle C.J."/>
            <person name="Probst A.J."/>
            <person name="Thomas B.C."/>
            <person name="Singh A."/>
            <person name="Wilkins M.J."/>
            <person name="Karaoz U."/>
            <person name="Brodie E.L."/>
            <person name="Williams K.H."/>
            <person name="Hubbard S.S."/>
            <person name="Banfield J.F."/>
        </authorList>
    </citation>
    <scope>NUCLEOTIDE SEQUENCE [LARGE SCALE GENOMIC DNA]</scope>
</reference>
<proteinExistence type="predicted"/>
<comment type="caution">
    <text evidence="1">The sequence shown here is derived from an EMBL/GenBank/DDBJ whole genome shotgun (WGS) entry which is preliminary data.</text>
</comment>
<dbReference type="EMBL" id="MEWW01000002">
    <property type="protein sequence ID" value="OGC85219.1"/>
    <property type="molecule type" value="Genomic_DNA"/>
</dbReference>
<accession>A0A1F4XU37</accession>
<sequence>MKEAKVEQNWYAAVFLENRLSVMGPARSNNAAGIKTAYDDVMAMVQERSKPKAKAMLLYLTPAERNTYAYLPTK</sequence>
<protein>
    <submittedName>
        <fullName evidence="1">Uncharacterized protein</fullName>
    </submittedName>
</protein>
<organism evidence="1 2">
    <name type="scientific">Candidatus Adlerbacteria bacterium RIFCSPHIGHO2_12_FULL_53_18</name>
    <dbReference type="NCBI Taxonomy" id="1797242"/>
    <lineage>
        <taxon>Bacteria</taxon>
        <taxon>Candidatus Adleribacteriota</taxon>
    </lineage>
</organism>
<gene>
    <name evidence="1" type="ORF">A3F55_01365</name>
</gene>